<evidence type="ECO:0000256" key="1">
    <source>
        <dbReference type="SAM" id="Phobius"/>
    </source>
</evidence>
<dbReference type="AlphaFoldDB" id="A0AA36NC22"/>
<evidence type="ECO:0000313" key="2">
    <source>
        <dbReference type="EMBL" id="CAJ1401662.1"/>
    </source>
</evidence>
<dbReference type="EMBL" id="CAUJNA010003425">
    <property type="protein sequence ID" value="CAJ1401662.1"/>
    <property type="molecule type" value="Genomic_DNA"/>
</dbReference>
<feature type="transmembrane region" description="Helical" evidence="1">
    <location>
        <begin position="166"/>
        <end position="186"/>
    </location>
</feature>
<gene>
    <name evidence="2" type="ORF">EVOR1521_LOCUS24764</name>
</gene>
<keyword evidence="3" id="KW-1185">Reference proteome</keyword>
<organism evidence="2 3">
    <name type="scientific">Effrenium voratum</name>
    <dbReference type="NCBI Taxonomy" id="2562239"/>
    <lineage>
        <taxon>Eukaryota</taxon>
        <taxon>Sar</taxon>
        <taxon>Alveolata</taxon>
        <taxon>Dinophyceae</taxon>
        <taxon>Suessiales</taxon>
        <taxon>Symbiodiniaceae</taxon>
        <taxon>Effrenium</taxon>
    </lineage>
</organism>
<proteinExistence type="predicted"/>
<name>A0AA36NC22_9DINO</name>
<keyword evidence="1" id="KW-0812">Transmembrane</keyword>
<dbReference type="Pfam" id="PF07787">
    <property type="entry name" value="TMEM43"/>
    <property type="match status" value="1"/>
</dbReference>
<evidence type="ECO:0008006" key="4">
    <source>
        <dbReference type="Google" id="ProtNLM"/>
    </source>
</evidence>
<reference evidence="2" key="1">
    <citation type="submission" date="2023-08" db="EMBL/GenBank/DDBJ databases">
        <authorList>
            <person name="Chen Y."/>
            <person name="Shah S."/>
            <person name="Dougan E. K."/>
            <person name="Thang M."/>
            <person name="Chan C."/>
        </authorList>
    </citation>
    <scope>NUCLEOTIDE SEQUENCE</scope>
</reference>
<keyword evidence="1" id="KW-1133">Transmembrane helix</keyword>
<feature type="transmembrane region" description="Helical" evidence="1">
    <location>
        <begin position="114"/>
        <end position="132"/>
    </location>
</feature>
<feature type="transmembrane region" description="Helical" evidence="1">
    <location>
        <begin position="138"/>
        <end position="159"/>
    </location>
</feature>
<keyword evidence="1" id="KW-0472">Membrane</keyword>
<accession>A0AA36NC22</accession>
<sequence length="209" mass="23454">MQLNVDEGEPPVEVWMARQKYGFHRSGTATLKFRRNGRHRTGIGDLTVVFEQAEMPSQVSIIAKQGPGGRLVPGEVSGETGSLAVNWMREGQVDFQEFLAEMLSTRQLWAKRSAGFFLAWLSLYFLMLRLLLDQNFTSVRLLLGSCLIAWATCLFVTSACWLFRPWFSIITLLAACFFLACAWAVFQLDNPAPDQKPLESAESYGTCDA</sequence>
<dbReference type="Proteomes" id="UP001178507">
    <property type="component" value="Unassembled WGS sequence"/>
</dbReference>
<comment type="caution">
    <text evidence="2">The sequence shown here is derived from an EMBL/GenBank/DDBJ whole genome shotgun (WGS) entry which is preliminary data.</text>
</comment>
<protein>
    <recommendedName>
        <fullName evidence="4">Transmembrane protein</fullName>
    </recommendedName>
</protein>
<evidence type="ECO:0000313" key="3">
    <source>
        <dbReference type="Proteomes" id="UP001178507"/>
    </source>
</evidence>
<dbReference type="InterPro" id="IPR012430">
    <property type="entry name" value="TMEM43_fam"/>
</dbReference>